<dbReference type="Proteomes" id="UP000789901">
    <property type="component" value="Unassembled WGS sequence"/>
</dbReference>
<reference evidence="2 3" key="1">
    <citation type="submission" date="2021-06" db="EMBL/GenBank/DDBJ databases">
        <authorList>
            <person name="Kallberg Y."/>
            <person name="Tangrot J."/>
            <person name="Rosling A."/>
        </authorList>
    </citation>
    <scope>NUCLEOTIDE SEQUENCE [LARGE SCALE GENOMIC DNA]</scope>
    <source>
        <strain evidence="2 3">120-4 pot B 10/14</strain>
    </source>
</reference>
<feature type="compositionally biased region" description="Basic residues" evidence="1">
    <location>
        <begin position="11"/>
        <end position="21"/>
    </location>
</feature>
<proteinExistence type="predicted"/>
<name>A0ABN7VKS7_GIGMA</name>
<feature type="compositionally biased region" description="Basic and acidic residues" evidence="1">
    <location>
        <begin position="1"/>
        <end position="10"/>
    </location>
</feature>
<accession>A0ABN7VKS7</accession>
<feature type="region of interest" description="Disordered" evidence="1">
    <location>
        <begin position="1"/>
        <end position="47"/>
    </location>
</feature>
<protein>
    <submittedName>
        <fullName evidence="2">30814_t:CDS:1</fullName>
    </submittedName>
</protein>
<organism evidence="2 3">
    <name type="scientific">Gigaspora margarita</name>
    <dbReference type="NCBI Taxonomy" id="4874"/>
    <lineage>
        <taxon>Eukaryota</taxon>
        <taxon>Fungi</taxon>
        <taxon>Fungi incertae sedis</taxon>
        <taxon>Mucoromycota</taxon>
        <taxon>Glomeromycotina</taxon>
        <taxon>Glomeromycetes</taxon>
        <taxon>Diversisporales</taxon>
        <taxon>Gigasporaceae</taxon>
        <taxon>Gigaspora</taxon>
    </lineage>
</organism>
<evidence type="ECO:0000256" key="1">
    <source>
        <dbReference type="SAM" id="MobiDB-lite"/>
    </source>
</evidence>
<evidence type="ECO:0000313" key="2">
    <source>
        <dbReference type="EMBL" id="CAG8782584.1"/>
    </source>
</evidence>
<comment type="caution">
    <text evidence="2">The sequence shown here is derived from an EMBL/GenBank/DDBJ whole genome shotgun (WGS) entry which is preliminary data.</text>
</comment>
<sequence length="47" mass="5646">EKELQLDSKKKKEKRSQKKKKNREEKGIDNGEDPLEVVEEDPEDKRH</sequence>
<dbReference type="EMBL" id="CAJVQB010017068">
    <property type="protein sequence ID" value="CAG8782584.1"/>
    <property type="molecule type" value="Genomic_DNA"/>
</dbReference>
<feature type="non-terminal residue" evidence="2">
    <location>
        <position position="1"/>
    </location>
</feature>
<gene>
    <name evidence="2" type="ORF">GMARGA_LOCUS19943</name>
</gene>
<keyword evidence="3" id="KW-1185">Reference proteome</keyword>
<feature type="compositionally biased region" description="Acidic residues" evidence="1">
    <location>
        <begin position="30"/>
        <end position="47"/>
    </location>
</feature>
<evidence type="ECO:0000313" key="3">
    <source>
        <dbReference type="Proteomes" id="UP000789901"/>
    </source>
</evidence>